<organism evidence="5 6">
    <name type="scientific">Microbacterium jejuense</name>
    <dbReference type="NCBI Taxonomy" id="1263637"/>
    <lineage>
        <taxon>Bacteria</taxon>
        <taxon>Bacillati</taxon>
        <taxon>Actinomycetota</taxon>
        <taxon>Actinomycetes</taxon>
        <taxon>Micrococcales</taxon>
        <taxon>Microbacteriaceae</taxon>
        <taxon>Microbacterium</taxon>
    </lineage>
</organism>
<accession>A0ABS7HS14</accession>
<dbReference type="InterPro" id="IPR013783">
    <property type="entry name" value="Ig-like_fold"/>
</dbReference>
<dbReference type="InterPro" id="IPR002772">
    <property type="entry name" value="Glyco_hydro_3_C"/>
</dbReference>
<gene>
    <name evidence="5" type="ORF">JNB62_14115</name>
</gene>
<feature type="domain" description="Fibronectin type III-like" evidence="4">
    <location>
        <begin position="664"/>
        <end position="733"/>
    </location>
</feature>
<dbReference type="SUPFAM" id="SSF52279">
    <property type="entry name" value="Beta-D-glucan exohydrolase, C-terminal domain"/>
    <property type="match status" value="1"/>
</dbReference>
<dbReference type="PRINTS" id="PR00133">
    <property type="entry name" value="GLHYDRLASE3"/>
</dbReference>
<reference evidence="5 6" key="1">
    <citation type="journal article" date="2021" name="MBio">
        <title>Poor Competitiveness of Bradyrhizobium in Pigeon Pea Root Colonization in Indian Soils.</title>
        <authorList>
            <person name="Chalasani D."/>
            <person name="Basu A."/>
            <person name="Pullabhotla S.V.S.R.N."/>
            <person name="Jorrin B."/>
            <person name="Neal A.L."/>
            <person name="Poole P.S."/>
            <person name="Podile A.R."/>
            <person name="Tkacz A."/>
        </authorList>
    </citation>
    <scope>NUCLEOTIDE SEQUENCE [LARGE SCALE GENOMIC DNA]</scope>
    <source>
        <strain evidence="5 6">HU14</strain>
    </source>
</reference>
<proteinExistence type="inferred from homology"/>
<dbReference type="RefSeq" id="WP_220301529.1">
    <property type="nucleotide sequence ID" value="NZ_JAEUAW010000011.1"/>
</dbReference>
<dbReference type="InterPro" id="IPR044993">
    <property type="entry name" value="BXL"/>
</dbReference>
<dbReference type="InterPro" id="IPR017853">
    <property type="entry name" value="GH"/>
</dbReference>
<dbReference type="PANTHER" id="PTHR42721">
    <property type="entry name" value="SUGAR HYDROLASE-RELATED"/>
    <property type="match status" value="1"/>
</dbReference>
<comment type="caution">
    <text evidence="5">The sequence shown here is derived from an EMBL/GenBank/DDBJ whole genome shotgun (WGS) entry which is preliminary data.</text>
</comment>
<dbReference type="InterPro" id="IPR036881">
    <property type="entry name" value="Glyco_hydro_3_C_sf"/>
</dbReference>
<evidence type="ECO:0000259" key="4">
    <source>
        <dbReference type="SMART" id="SM01217"/>
    </source>
</evidence>
<dbReference type="EMBL" id="JAEUAW010000011">
    <property type="protein sequence ID" value="MBW9094824.1"/>
    <property type="molecule type" value="Genomic_DNA"/>
</dbReference>
<dbReference type="InterPro" id="IPR026891">
    <property type="entry name" value="Fn3-like"/>
</dbReference>
<dbReference type="InterPro" id="IPR036962">
    <property type="entry name" value="Glyco_hydro_3_N_sf"/>
</dbReference>
<dbReference type="GO" id="GO:0016787">
    <property type="term" value="F:hydrolase activity"/>
    <property type="evidence" value="ECO:0007669"/>
    <property type="project" value="UniProtKB-KW"/>
</dbReference>
<dbReference type="InterPro" id="IPR001764">
    <property type="entry name" value="Glyco_hydro_3_N"/>
</dbReference>
<sequence length="769" mass="80499">MDAAPDVTDQARWRDTTLPARERAEALVAALTLEEKAAQLGSVWLTDAADDFAPRPDDGLGAHAVDPFAHGLGQLTRVFGTEPVTVREGVRRLRELQQRVTDAHRLGIPALVHEECLTGLAAFGATAFPTPLAWAATFDEQAVHEMARAIGSDMRALGVHQGLAPVLDVVRDYRWGRVEETLGEDPYLVGQLGAAYVAGLEAAGVIATLKHFAGYAASRGARNHAPVSMGPRELADTVLPPFEAALRQGGARSVMTSYTDVDGVPSTANRVMIDEILRERWGFDGTVVADYWAVPFLVSMHRVAADAAEAAALALGAGVDVELPQTVAYASLPALVRDGVVSERDLDRAVARHLRHKIEAGLLDGVDPVPPGADDVELDGPRNRALSSRIAEESIVLLRDEGMLPVRGDRIALIGPAALDHRSLLGCYAFPNHVLTKHPGHELGIAVPTIADALRTEFGEARIAVARGCEISTTDNGLIPDAVALAWRSDVAVVVVGDVSGLFGDGTSGEGCDAPDLRLPGGQHELVQAVLATGVPTVLVVVSGRPYALGEYDGAAAIVQAFLPGADGAAAIAGILSGRVVPSGRLPVQIPRAAAASSTYLQPPLGRHNSGITVADPTPLFPFGYGLTPGDVRYESLTVTAEVDTAGEAEAAVVVRNDGQACVEVVQLYASYPRSTVVRPEAQLIGFARVDLPAGARRAVRFTVPAGTFAFTGLDGALAVEPGSVVLSAGPNAAERPSEGVVAVTGARRILSTRVVRVPAIVTEVASTR</sequence>
<dbReference type="Proteomes" id="UP001196843">
    <property type="component" value="Unassembled WGS sequence"/>
</dbReference>
<evidence type="ECO:0000256" key="2">
    <source>
        <dbReference type="ARBA" id="ARBA00022729"/>
    </source>
</evidence>
<keyword evidence="2" id="KW-0732">Signal</keyword>
<dbReference type="SMART" id="SM01217">
    <property type="entry name" value="Fn3_like"/>
    <property type="match status" value="1"/>
</dbReference>
<keyword evidence="6" id="KW-1185">Reference proteome</keyword>
<protein>
    <submittedName>
        <fullName evidence="5">Glycoside hydrolase family 3 C-terminal domain-containing protein</fullName>
    </submittedName>
</protein>
<dbReference type="SUPFAM" id="SSF51445">
    <property type="entry name" value="(Trans)glycosidases"/>
    <property type="match status" value="1"/>
</dbReference>
<evidence type="ECO:0000313" key="6">
    <source>
        <dbReference type="Proteomes" id="UP001196843"/>
    </source>
</evidence>
<name>A0ABS7HS14_9MICO</name>
<dbReference type="Pfam" id="PF14310">
    <property type="entry name" value="Fn3-like"/>
    <property type="match status" value="1"/>
</dbReference>
<dbReference type="Gene3D" id="3.20.20.300">
    <property type="entry name" value="Glycoside hydrolase, family 3, N-terminal domain"/>
    <property type="match status" value="1"/>
</dbReference>
<comment type="similarity">
    <text evidence="1">Belongs to the glycosyl hydrolase 3 family.</text>
</comment>
<dbReference type="Pfam" id="PF00933">
    <property type="entry name" value="Glyco_hydro_3"/>
    <property type="match status" value="1"/>
</dbReference>
<dbReference type="Gene3D" id="2.60.40.10">
    <property type="entry name" value="Immunoglobulins"/>
    <property type="match status" value="1"/>
</dbReference>
<dbReference type="Gene3D" id="3.40.50.1700">
    <property type="entry name" value="Glycoside hydrolase family 3 C-terminal domain"/>
    <property type="match status" value="1"/>
</dbReference>
<dbReference type="Pfam" id="PF01915">
    <property type="entry name" value="Glyco_hydro_3_C"/>
    <property type="match status" value="1"/>
</dbReference>
<keyword evidence="3 5" id="KW-0378">Hydrolase</keyword>
<evidence type="ECO:0000256" key="3">
    <source>
        <dbReference type="ARBA" id="ARBA00022801"/>
    </source>
</evidence>
<dbReference type="PANTHER" id="PTHR42721:SF3">
    <property type="entry name" value="BETA-D-XYLOSIDASE 5-RELATED"/>
    <property type="match status" value="1"/>
</dbReference>
<evidence type="ECO:0000313" key="5">
    <source>
        <dbReference type="EMBL" id="MBW9094824.1"/>
    </source>
</evidence>
<evidence type="ECO:0000256" key="1">
    <source>
        <dbReference type="ARBA" id="ARBA00005336"/>
    </source>
</evidence>